<evidence type="ECO:0000256" key="1">
    <source>
        <dbReference type="ARBA" id="ARBA00002274"/>
    </source>
</evidence>
<comment type="function">
    <text evidence="1 13">Transfers the gamma-phosphate of ATP to the 4'-position of a tetraacyldisaccharide 1-phosphate intermediate (termed DS-1-P) to form tetraacyldisaccharide 1,4'-bis-phosphate (lipid IVA).</text>
</comment>
<sequence length="340" mass="34777">MMAAPPSFWWTKPGWQALCLAPIAAIYGLVSGYRVRQARGFPAAVPVLCIGNFTLGGAGKTPTALALAKAAKAMGLTPGFLSRGYGGSIGTAVLVDSARYTAADVGDEPLLLAGVALTAISRTRVEGARLLAERGVDLILMDDGFQSARIAIDYALIVADARRGVGNGLVFPAGPLRVPLSVQRPAASALLIVGEGQAGAALAADFAATGKPVFTAALRPAEAPGLQGARVLAFAGIADPGKFQRTLEELGAEVVVRRDFADHAPLADAEIAALLKDADAGDLKLVTTAKDAVRLAGRAGLAAELLNRMRVVEVEMAFADPQAPQAIIAAAIAAGRARLG</sequence>
<evidence type="ECO:0000256" key="9">
    <source>
        <dbReference type="ARBA" id="ARBA00022777"/>
    </source>
</evidence>
<dbReference type="InterPro" id="IPR003758">
    <property type="entry name" value="LpxK"/>
</dbReference>
<comment type="pathway">
    <text evidence="2 13">Glycolipid biosynthesis; lipid IV(A) biosynthesis; lipid IV(A) from (3R)-3-hydroxytetradecanoyl-[acyl-carrier-protein] and UDP-N-acetyl-alpha-D-glucosamine: step 6/6.</text>
</comment>
<keyword evidence="5 13" id="KW-0444">Lipid biosynthesis</keyword>
<evidence type="ECO:0000256" key="10">
    <source>
        <dbReference type="ARBA" id="ARBA00022840"/>
    </source>
</evidence>
<feature type="binding site" evidence="13">
    <location>
        <begin position="54"/>
        <end position="61"/>
    </location>
    <ligand>
        <name>ATP</name>
        <dbReference type="ChEBI" id="CHEBI:30616"/>
    </ligand>
</feature>
<comment type="catalytic activity">
    <reaction evidence="13">
        <text>a lipid A disaccharide + ATP = a lipid IVA + ADP + H(+)</text>
        <dbReference type="Rhea" id="RHEA:67840"/>
        <dbReference type="ChEBI" id="CHEBI:15378"/>
        <dbReference type="ChEBI" id="CHEBI:30616"/>
        <dbReference type="ChEBI" id="CHEBI:176343"/>
        <dbReference type="ChEBI" id="CHEBI:176425"/>
        <dbReference type="ChEBI" id="CHEBI:456216"/>
        <dbReference type="EC" id="2.7.1.130"/>
    </reaction>
</comment>
<keyword evidence="8 13" id="KW-0547">Nucleotide-binding</keyword>
<dbReference type="PANTHER" id="PTHR42724:SF1">
    <property type="entry name" value="TETRAACYLDISACCHARIDE 4'-KINASE, MITOCHONDRIAL-RELATED"/>
    <property type="match status" value="1"/>
</dbReference>
<dbReference type="EC" id="2.7.1.130" evidence="3 13"/>
<dbReference type="GO" id="GO:0009029">
    <property type="term" value="F:lipid-A 4'-kinase activity"/>
    <property type="evidence" value="ECO:0007669"/>
    <property type="project" value="UniProtKB-UniRule"/>
</dbReference>
<evidence type="ECO:0000256" key="7">
    <source>
        <dbReference type="ARBA" id="ARBA00022679"/>
    </source>
</evidence>
<dbReference type="UniPathway" id="UPA00359">
    <property type="reaction ID" value="UER00482"/>
</dbReference>
<keyword evidence="10 13" id="KW-0067">ATP-binding</keyword>
<keyword evidence="15" id="KW-1185">Reference proteome</keyword>
<dbReference type="RefSeq" id="WP_183793362.1">
    <property type="nucleotide sequence ID" value="NZ_JACIDU010000011.1"/>
</dbReference>
<proteinExistence type="inferred from homology"/>
<comment type="similarity">
    <text evidence="13">Belongs to the LpxK family.</text>
</comment>
<dbReference type="AlphaFoldDB" id="A0A7W6P256"/>
<dbReference type="Pfam" id="PF02606">
    <property type="entry name" value="LpxK"/>
    <property type="match status" value="1"/>
</dbReference>
<keyword evidence="11 13" id="KW-0443">Lipid metabolism</keyword>
<accession>A0A7W6P256</accession>
<evidence type="ECO:0000256" key="2">
    <source>
        <dbReference type="ARBA" id="ARBA00004870"/>
    </source>
</evidence>
<evidence type="ECO:0000256" key="5">
    <source>
        <dbReference type="ARBA" id="ARBA00022516"/>
    </source>
</evidence>
<dbReference type="InterPro" id="IPR027417">
    <property type="entry name" value="P-loop_NTPase"/>
</dbReference>
<evidence type="ECO:0000313" key="15">
    <source>
        <dbReference type="Proteomes" id="UP000584824"/>
    </source>
</evidence>
<evidence type="ECO:0000256" key="6">
    <source>
        <dbReference type="ARBA" id="ARBA00022556"/>
    </source>
</evidence>
<dbReference type="GO" id="GO:0009244">
    <property type="term" value="P:lipopolysaccharide core region biosynthetic process"/>
    <property type="evidence" value="ECO:0007669"/>
    <property type="project" value="TreeGrafter"/>
</dbReference>
<keyword evidence="7 13" id="KW-0808">Transferase</keyword>
<evidence type="ECO:0000256" key="8">
    <source>
        <dbReference type="ARBA" id="ARBA00022741"/>
    </source>
</evidence>
<keyword evidence="6 13" id="KW-0441">Lipid A biosynthesis</keyword>
<name>A0A7W6P256_9HYPH</name>
<evidence type="ECO:0000256" key="3">
    <source>
        <dbReference type="ARBA" id="ARBA00012071"/>
    </source>
</evidence>
<evidence type="ECO:0000256" key="13">
    <source>
        <dbReference type="HAMAP-Rule" id="MF_00409"/>
    </source>
</evidence>
<evidence type="ECO:0000256" key="4">
    <source>
        <dbReference type="ARBA" id="ARBA00016436"/>
    </source>
</evidence>
<dbReference type="HAMAP" id="MF_00409">
    <property type="entry name" value="LpxK"/>
    <property type="match status" value="1"/>
</dbReference>
<dbReference type="Proteomes" id="UP000584824">
    <property type="component" value="Unassembled WGS sequence"/>
</dbReference>
<dbReference type="EMBL" id="JACIDU010000011">
    <property type="protein sequence ID" value="MBB4104273.1"/>
    <property type="molecule type" value="Genomic_DNA"/>
</dbReference>
<dbReference type="GO" id="GO:0009245">
    <property type="term" value="P:lipid A biosynthetic process"/>
    <property type="evidence" value="ECO:0007669"/>
    <property type="project" value="UniProtKB-UniRule"/>
</dbReference>
<comment type="caution">
    <text evidence="14">The sequence shown here is derived from an EMBL/GenBank/DDBJ whole genome shotgun (WGS) entry which is preliminary data.</text>
</comment>
<dbReference type="GO" id="GO:0005886">
    <property type="term" value="C:plasma membrane"/>
    <property type="evidence" value="ECO:0007669"/>
    <property type="project" value="TreeGrafter"/>
</dbReference>
<dbReference type="GO" id="GO:0005524">
    <property type="term" value="F:ATP binding"/>
    <property type="evidence" value="ECO:0007669"/>
    <property type="project" value="UniProtKB-UniRule"/>
</dbReference>
<keyword evidence="9 13" id="KW-0418">Kinase</keyword>
<protein>
    <recommendedName>
        <fullName evidence="4 13">Tetraacyldisaccharide 4'-kinase</fullName>
        <ecNumber evidence="3 13">2.7.1.130</ecNumber>
    </recommendedName>
    <alternativeName>
        <fullName evidence="12 13">Lipid A 4'-kinase</fullName>
    </alternativeName>
</protein>
<dbReference type="PANTHER" id="PTHR42724">
    <property type="entry name" value="TETRAACYLDISACCHARIDE 4'-KINASE"/>
    <property type="match status" value="1"/>
</dbReference>
<gene>
    <name evidence="13" type="primary">lpxK</name>
    <name evidence="14" type="ORF">GGQ66_002847</name>
</gene>
<evidence type="ECO:0000256" key="11">
    <source>
        <dbReference type="ARBA" id="ARBA00023098"/>
    </source>
</evidence>
<dbReference type="NCBIfam" id="TIGR00682">
    <property type="entry name" value="lpxK"/>
    <property type="match status" value="1"/>
</dbReference>
<reference evidence="14 15" key="1">
    <citation type="submission" date="2020-08" db="EMBL/GenBank/DDBJ databases">
        <title>Genomic Encyclopedia of Type Strains, Phase IV (KMG-IV): sequencing the most valuable type-strain genomes for metagenomic binning, comparative biology and taxonomic classification.</title>
        <authorList>
            <person name="Goeker M."/>
        </authorList>
    </citation>
    <scope>NUCLEOTIDE SEQUENCE [LARGE SCALE GENOMIC DNA]</scope>
    <source>
        <strain evidence="14 15">DSM 26385</strain>
    </source>
</reference>
<dbReference type="SUPFAM" id="SSF52540">
    <property type="entry name" value="P-loop containing nucleoside triphosphate hydrolases"/>
    <property type="match status" value="1"/>
</dbReference>
<evidence type="ECO:0000256" key="12">
    <source>
        <dbReference type="ARBA" id="ARBA00029757"/>
    </source>
</evidence>
<organism evidence="14 15">
    <name type="scientific">Allorhizobium borbori</name>
    <dbReference type="NCBI Taxonomy" id="485907"/>
    <lineage>
        <taxon>Bacteria</taxon>
        <taxon>Pseudomonadati</taxon>
        <taxon>Pseudomonadota</taxon>
        <taxon>Alphaproteobacteria</taxon>
        <taxon>Hyphomicrobiales</taxon>
        <taxon>Rhizobiaceae</taxon>
        <taxon>Rhizobium/Agrobacterium group</taxon>
        <taxon>Allorhizobium</taxon>
    </lineage>
</organism>
<evidence type="ECO:0000313" key="14">
    <source>
        <dbReference type="EMBL" id="MBB4104273.1"/>
    </source>
</evidence>